<proteinExistence type="inferred from homology"/>
<evidence type="ECO:0000259" key="10">
    <source>
        <dbReference type="PROSITE" id="PS50122"/>
    </source>
</evidence>
<dbReference type="GO" id="GO:0000156">
    <property type="term" value="F:phosphorelay response regulator activity"/>
    <property type="evidence" value="ECO:0007669"/>
    <property type="project" value="InterPro"/>
</dbReference>
<dbReference type="PROSITE" id="PS50122">
    <property type="entry name" value="CHEB"/>
    <property type="match status" value="1"/>
</dbReference>
<dbReference type="PANTHER" id="PTHR42872:SF6">
    <property type="entry name" value="PROTEIN-GLUTAMATE METHYLESTERASE_PROTEIN-GLUTAMINE GLUTAMINASE"/>
    <property type="match status" value="1"/>
</dbReference>
<organism evidence="11 12">
    <name type="scientific">Chitinilyticum piscinae</name>
    <dbReference type="NCBI Taxonomy" id="2866724"/>
    <lineage>
        <taxon>Bacteria</taxon>
        <taxon>Pseudomonadati</taxon>
        <taxon>Pseudomonadota</taxon>
        <taxon>Betaproteobacteria</taxon>
        <taxon>Neisseriales</taxon>
        <taxon>Chitinibacteraceae</taxon>
        <taxon>Chitinilyticum</taxon>
    </lineage>
</organism>
<evidence type="ECO:0000256" key="1">
    <source>
        <dbReference type="ARBA" id="ARBA00022490"/>
    </source>
</evidence>
<feature type="active site" evidence="6 7">
    <location>
        <position position="201"/>
    </location>
</feature>
<protein>
    <recommendedName>
        <fullName evidence="6">Protein-glutamate methylesterase/protein-glutamine glutaminase</fullName>
        <ecNumber evidence="6">3.1.1.61</ecNumber>
        <ecNumber evidence="6">3.5.1.44</ecNumber>
    </recommendedName>
</protein>
<comment type="caution">
    <text evidence="11">The sequence shown here is derived from an EMBL/GenBank/DDBJ whole genome shotgun (WGS) entry which is preliminary data.</text>
</comment>
<dbReference type="NCBIfam" id="NF001965">
    <property type="entry name" value="PRK00742.1"/>
    <property type="match status" value="1"/>
</dbReference>
<feature type="domain" description="Response regulatory" evidence="9">
    <location>
        <begin position="3"/>
        <end position="120"/>
    </location>
</feature>
<evidence type="ECO:0000256" key="2">
    <source>
        <dbReference type="ARBA" id="ARBA00022500"/>
    </source>
</evidence>
<comment type="catalytic activity">
    <reaction evidence="6">
        <text>L-glutaminyl-[protein] + H2O = L-glutamyl-[protein] + NH4(+)</text>
        <dbReference type="Rhea" id="RHEA:16441"/>
        <dbReference type="Rhea" id="RHEA-COMP:10207"/>
        <dbReference type="Rhea" id="RHEA-COMP:10208"/>
        <dbReference type="ChEBI" id="CHEBI:15377"/>
        <dbReference type="ChEBI" id="CHEBI:28938"/>
        <dbReference type="ChEBI" id="CHEBI:29973"/>
        <dbReference type="ChEBI" id="CHEBI:30011"/>
        <dbReference type="EC" id="3.5.1.44"/>
    </reaction>
</comment>
<evidence type="ECO:0000256" key="7">
    <source>
        <dbReference type="PROSITE-ProRule" id="PRU00050"/>
    </source>
</evidence>
<dbReference type="PROSITE" id="PS50110">
    <property type="entry name" value="RESPONSE_REGULATORY"/>
    <property type="match status" value="1"/>
</dbReference>
<comment type="similarity">
    <text evidence="6">Belongs to the CheB family.</text>
</comment>
<evidence type="ECO:0000313" key="11">
    <source>
        <dbReference type="EMBL" id="MBE9608097.1"/>
    </source>
</evidence>
<keyword evidence="12" id="KW-1185">Reference proteome</keyword>
<dbReference type="SMART" id="SM00448">
    <property type="entry name" value="REC"/>
    <property type="match status" value="1"/>
</dbReference>
<dbReference type="GO" id="GO:0008984">
    <property type="term" value="F:protein-glutamate methylesterase activity"/>
    <property type="evidence" value="ECO:0007669"/>
    <property type="project" value="UniProtKB-UniRule"/>
</dbReference>
<accession>A0A8J7FIL3</accession>
<dbReference type="GO" id="GO:0050568">
    <property type="term" value="F:protein-glutamine glutaminase activity"/>
    <property type="evidence" value="ECO:0007669"/>
    <property type="project" value="UniProtKB-UniRule"/>
</dbReference>
<dbReference type="PIRSF" id="PIRSF000876">
    <property type="entry name" value="RR_chemtxs_CheB"/>
    <property type="match status" value="1"/>
</dbReference>
<dbReference type="InterPro" id="IPR035909">
    <property type="entry name" value="CheB_C"/>
</dbReference>
<dbReference type="AlphaFoldDB" id="A0A8J7FIL3"/>
<feature type="modified residue" description="4-aspartylphosphate" evidence="6 8">
    <location>
        <position position="54"/>
    </location>
</feature>
<feature type="active site" evidence="6 7">
    <location>
        <position position="297"/>
    </location>
</feature>
<dbReference type="Gene3D" id="3.40.50.2300">
    <property type="match status" value="1"/>
</dbReference>
<evidence type="ECO:0000256" key="5">
    <source>
        <dbReference type="ARBA" id="ARBA00048267"/>
    </source>
</evidence>
<evidence type="ECO:0000256" key="6">
    <source>
        <dbReference type="HAMAP-Rule" id="MF_00099"/>
    </source>
</evidence>
<keyword evidence="1 6" id="KW-0963">Cytoplasm</keyword>
<dbReference type="HAMAP" id="MF_00099">
    <property type="entry name" value="CheB_chemtxs"/>
    <property type="match status" value="1"/>
</dbReference>
<dbReference type="PANTHER" id="PTHR42872">
    <property type="entry name" value="PROTEIN-GLUTAMATE METHYLESTERASE/PROTEIN-GLUTAMINE GLUTAMINASE"/>
    <property type="match status" value="1"/>
</dbReference>
<comment type="subcellular location">
    <subcellularLocation>
        <location evidence="6">Cytoplasm</location>
    </subcellularLocation>
</comment>
<keyword evidence="2 6" id="KW-0145">Chemotaxis</keyword>
<dbReference type="EMBL" id="JADFUA010000001">
    <property type="protein sequence ID" value="MBE9608097.1"/>
    <property type="molecule type" value="Genomic_DNA"/>
</dbReference>
<dbReference type="SUPFAM" id="SSF52738">
    <property type="entry name" value="Methylesterase CheB, C-terminal domain"/>
    <property type="match status" value="1"/>
</dbReference>
<evidence type="ECO:0000256" key="8">
    <source>
        <dbReference type="PROSITE-ProRule" id="PRU00169"/>
    </source>
</evidence>
<dbReference type="Proteomes" id="UP000604481">
    <property type="component" value="Unassembled WGS sequence"/>
</dbReference>
<comment type="catalytic activity">
    <reaction evidence="5 6">
        <text>[protein]-L-glutamate 5-O-methyl ester + H2O = L-glutamyl-[protein] + methanol + H(+)</text>
        <dbReference type="Rhea" id="RHEA:23236"/>
        <dbReference type="Rhea" id="RHEA-COMP:10208"/>
        <dbReference type="Rhea" id="RHEA-COMP:10311"/>
        <dbReference type="ChEBI" id="CHEBI:15377"/>
        <dbReference type="ChEBI" id="CHEBI:15378"/>
        <dbReference type="ChEBI" id="CHEBI:17790"/>
        <dbReference type="ChEBI" id="CHEBI:29973"/>
        <dbReference type="ChEBI" id="CHEBI:82795"/>
        <dbReference type="EC" id="3.1.1.61"/>
    </reaction>
</comment>
<dbReference type="InterPro" id="IPR011006">
    <property type="entry name" value="CheY-like_superfamily"/>
</dbReference>
<dbReference type="InterPro" id="IPR008248">
    <property type="entry name" value="CheB-like"/>
</dbReference>
<evidence type="ECO:0000313" key="12">
    <source>
        <dbReference type="Proteomes" id="UP000604481"/>
    </source>
</evidence>
<reference evidence="11 12" key="1">
    <citation type="submission" date="2020-10" db="EMBL/GenBank/DDBJ databases">
        <title>The genome sequence of Chitinilyticum litopenaei 4Y14.</title>
        <authorList>
            <person name="Liu Y."/>
        </authorList>
    </citation>
    <scope>NUCLEOTIDE SEQUENCE [LARGE SCALE GENOMIC DNA]</scope>
    <source>
        <strain evidence="11 12">4Y14</strain>
    </source>
</reference>
<dbReference type="NCBIfam" id="NF009206">
    <property type="entry name" value="PRK12555.1"/>
    <property type="match status" value="1"/>
</dbReference>
<evidence type="ECO:0000256" key="4">
    <source>
        <dbReference type="ARBA" id="ARBA00022801"/>
    </source>
</evidence>
<dbReference type="Pfam" id="PF00072">
    <property type="entry name" value="Response_reg"/>
    <property type="match status" value="1"/>
</dbReference>
<sequence length="354" mass="37704">MIKLMVIDDSALVRQRITDCMARTSDIRVCAAASDPLQAESMLARDQPDVVVLDLDLPRMDGISFLRKLMSERPLPVVVFSVLATQGSAKSIQALQAGAVQILAKSPGQQATQEFEQLATLVRQAARTTVRAIRSTPIPRGGHARALQNADAILPAPEPGARIPPTERIVLIGASTGGTQALEQILSRLSVRCPPIAIVQHMPGNLTASFARRLDQQAQITVREARNGDRMQSGQALIAPGGKHLLIKRQGNNYCVEVVDGPAVTRHCPSVDVLFRSGARFAGANAVGMLLTGIGEDGARGLKEMRDAGAHTVAQDAETCVVFGMPKEAIGLDAAVDILPLGQMASVIERSRRA</sequence>
<name>A0A8J7FIL3_9NEIS</name>
<gene>
    <name evidence="6" type="primary">cheB</name>
    <name evidence="11" type="ORF">INR99_01935</name>
</gene>
<dbReference type="CDD" id="cd17541">
    <property type="entry name" value="REC_CheB-like"/>
    <property type="match status" value="1"/>
</dbReference>
<feature type="active site" evidence="6 7">
    <location>
        <position position="175"/>
    </location>
</feature>
<dbReference type="InterPro" id="IPR000673">
    <property type="entry name" value="Sig_transdc_resp-reg_Me-estase"/>
</dbReference>
<dbReference type="GO" id="GO:0005737">
    <property type="term" value="C:cytoplasm"/>
    <property type="evidence" value="ECO:0007669"/>
    <property type="project" value="UniProtKB-SubCell"/>
</dbReference>
<dbReference type="EC" id="3.5.1.44" evidence="6"/>
<dbReference type="EC" id="3.1.1.61" evidence="6"/>
<feature type="domain" description="CheB-type methylesterase" evidence="10">
    <location>
        <begin position="157"/>
        <end position="354"/>
    </location>
</feature>
<dbReference type="RefSeq" id="WP_194114598.1">
    <property type="nucleotide sequence ID" value="NZ_JADFUA010000001.1"/>
</dbReference>
<comment type="function">
    <text evidence="6">Involved in chemotaxis. Part of a chemotaxis signal transduction system that modulates chemotaxis in response to various stimuli. Catalyzes the demethylation of specific methylglutamate residues introduced into the chemoreceptors (methyl-accepting chemotaxis proteins or MCP) by CheR. Also mediates the irreversible deamidation of specific glutamine residues to glutamic acid.</text>
</comment>
<dbReference type="GO" id="GO:0006935">
    <property type="term" value="P:chemotaxis"/>
    <property type="evidence" value="ECO:0007669"/>
    <property type="project" value="UniProtKB-UniRule"/>
</dbReference>
<dbReference type="Pfam" id="PF01339">
    <property type="entry name" value="CheB_methylest"/>
    <property type="match status" value="1"/>
</dbReference>
<dbReference type="SUPFAM" id="SSF52172">
    <property type="entry name" value="CheY-like"/>
    <property type="match status" value="1"/>
</dbReference>
<comment type="domain">
    <text evidence="6">Contains a C-terminal catalytic domain, and an N-terminal region which modulates catalytic activity.</text>
</comment>
<keyword evidence="4 6" id="KW-0378">Hydrolase</keyword>
<keyword evidence="3 6" id="KW-0597">Phosphoprotein</keyword>
<dbReference type="CDD" id="cd16432">
    <property type="entry name" value="CheB_Rec"/>
    <property type="match status" value="1"/>
</dbReference>
<evidence type="ECO:0000259" key="9">
    <source>
        <dbReference type="PROSITE" id="PS50110"/>
    </source>
</evidence>
<comment type="PTM">
    <text evidence="6">Phosphorylated by CheA. Phosphorylation of the N-terminal regulatory domain activates the methylesterase activity.</text>
</comment>
<evidence type="ECO:0000256" key="3">
    <source>
        <dbReference type="ARBA" id="ARBA00022553"/>
    </source>
</evidence>
<dbReference type="InterPro" id="IPR001789">
    <property type="entry name" value="Sig_transdc_resp-reg_receiver"/>
</dbReference>
<dbReference type="Gene3D" id="3.40.50.180">
    <property type="entry name" value="Methylesterase CheB, C-terminal domain"/>
    <property type="match status" value="1"/>
</dbReference>